<dbReference type="AlphaFoldDB" id="A0A0F9MCB0"/>
<reference evidence="1" key="1">
    <citation type="journal article" date="2015" name="Nature">
        <title>Complex archaea that bridge the gap between prokaryotes and eukaryotes.</title>
        <authorList>
            <person name="Spang A."/>
            <person name="Saw J.H."/>
            <person name="Jorgensen S.L."/>
            <person name="Zaremba-Niedzwiedzka K."/>
            <person name="Martijn J."/>
            <person name="Lind A.E."/>
            <person name="van Eijk R."/>
            <person name="Schleper C."/>
            <person name="Guy L."/>
            <person name="Ettema T.J."/>
        </authorList>
    </citation>
    <scope>NUCLEOTIDE SEQUENCE</scope>
</reference>
<organism evidence="1">
    <name type="scientific">marine sediment metagenome</name>
    <dbReference type="NCBI Taxonomy" id="412755"/>
    <lineage>
        <taxon>unclassified sequences</taxon>
        <taxon>metagenomes</taxon>
        <taxon>ecological metagenomes</taxon>
    </lineage>
</organism>
<sequence length="460" mass="50954">MTVEQDNKITLYAPIEIDESISQQAQEKAAVLAFPDEKQNDLQYIRSILVSAGTNKNGAHFMPSEMLKAHNTVVNKAIDIEHDEEKVIGHIYECAFLQKDGEQFDPNQLIAEAEEAGTNLDDLDIDIVVAGVIHKMRFPELADEISNGDWKVSMECYFKDFDIKIGDTIISQQEALTLGYDPAELVGNFVKITANNKELGVYSAARVLRGITFSGMGLVKNPANPHSIILETADVKEKKEKNTAVIDLDQIEELRNKEVAEEEGKLEAVEAVLTSSPVVEKGEAVSKFYIEVDEETGGIKRIFSTGENSEKAARWSGNGIGGPGSMTSWPDEVCKSFKKRVTQYNALDQSEGQVLHEHWCALFEEPCPVIGASAKAPECLRNTRNRTVRDEEDNTLTKTIREHINQGPGNTNVTTLSRPVLSKDAASEDVKVQNERIIAEAKSLRASLREFISVEKKTSE</sequence>
<accession>A0A0F9MCB0</accession>
<proteinExistence type="predicted"/>
<gene>
    <name evidence="1" type="ORF">LCGC14_1107950</name>
</gene>
<comment type="caution">
    <text evidence="1">The sequence shown here is derived from an EMBL/GenBank/DDBJ whole genome shotgun (WGS) entry which is preliminary data.</text>
</comment>
<name>A0A0F9MCB0_9ZZZZ</name>
<evidence type="ECO:0000313" key="1">
    <source>
        <dbReference type="EMBL" id="KKN03409.1"/>
    </source>
</evidence>
<protein>
    <submittedName>
        <fullName evidence="1">Uncharacterized protein</fullName>
    </submittedName>
</protein>
<dbReference type="EMBL" id="LAZR01005036">
    <property type="protein sequence ID" value="KKN03409.1"/>
    <property type="molecule type" value="Genomic_DNA"/>
</dbReference>